<sequence length="437" mass="48179">MSLAATPTPASMMDVMAMRGSPLHSPLHSPMHSPFFTPSRRSSPLTTPTLKAPGMPILWAGETKAIAHTCDQSSSDIARPATPCDTCDKRQQAKGPAAAESSGDKIVDEVAEMFPSLTAGDKCLMEVVGVVPTHAVRCWAEDTCVMPEARADMVIVFVPLGFRWHREGLHEGITKRANAVASARAKKHGHKVSSPLTSKRIDIRPYNEFYHLAPVRTLIVNICYDPEHPALADSSISLFLSPEYEWPSVKDITVMFTPRHELSKTCHTDLEYRSRMAAMSGQLLGIMHDPIMGLMDYLPEHPLRLVGLVEMDPRLLGSVPTPQEKSTRSGASSPPDPIHRLQVAGTTAAMVAQQWIPTAPRETADKPLSTDVRNNELAQHIRDAMVIAAGWRSDEARPHWYDTPESINKARRSISVMSRDQWKKHVGDETFLLATVV</sequence>
<dbReference type="Proteomes" id="UP000827549">
    <property type="component" value="Chromosome 7"/>
</dbReference>
<reference evidence="2" key="1">
    <citation type="submission" date="2023-10" db="EMBL/GenBank/DDBJ databases">
        <authorList>
            <person name="Noh H."/>
        </authorList>
    </citation>
    <scope>NUCLEOTIDE SEQUENCE</scope>
    <source>
        <strain evidence="2">DUCC4014</strain>
    </source>
</reference>
<gene>
    <name evidence="2" type="ORF">LOC62_07G008847</name>
</gene>
<protein>
    <submittedName>
        <fullName evidence="2">Uncharacterized protein</fullName>
    </submittedName>
</protein>
<name>A0AAF1BLR1_9TREE</name>
<dbReference type="EMBL" id="CP086720">
    <property type="protein sequence ID" value="WOO85347.1"/>
    <property type="molecule type" value="Genomic_DNA"/>
</dbReference>
<keyword evidence="3" id="KW-1185">Reference proteome</keyword>
<feature type="region of interest" description="Disordered" evidence="1">
    <location>
        <begin position="316"/>
        <end position="338"/>
    </location>
</feature>
<accession>A0AAF1BLR1</accession>
<organism evidence="2 3">
    <name type="scientific">Vanrija pseudolonga</name>
    <dbReference type="NCBI Taxonomy" id="143232"/>
    <lineage>
        <taxon>Eukaryota</taxon>
        <taxon>Fungi</taxon>
        <taxon>Dikarya</taxon>
        <taxon>Basidiomycota</taxon>
        <taxon>Agaricomycotina</taxon>
        <taxon>Tremellomycetes</taxon>
        <taxon>Trichosporonales</taxon>
        <taxon>Trichosporonaceae</taxon>
        <taxon>Vanrija</taxon>
    </lineage>
</organism>
<evidence type="ECO:0000313" key="2">
    <source>
        <dbReference type="EMBL" id="WOO85347.1"/>
    </source>
</evidence>
<dbReference type="GeneID" id="87812011"/>
<evidence type="ECO:0000256" key="1">
    <source>
        <dbReference type="SAM" id="MobiDB-lite"/>
    </source>
</evidence>
<feature type="compositionally biased region" description="Polar residues" evidence="1">
    <location>
        <begin position="320"/>
        <end position="332"/>
    </location>
</feature>
<dbReference type="AlphaFoldDB" id="A0AAF1BLR1"/>
<dbReference type="RefSeq" id="XP_062631373.1">
    <property type="nucleotide sequence ID" value="XM_062775389.1"/>
</dbReference>
<proteinExistence type="predicted"/>
<evidence type="ECO:0000313" key="3">
    <source>
        <dbReference type="Proteomes" id="UP000827549"/>
    </source>
</evidence>